<evidence type="ECO:0000256" key="8">
    <source>
        <dbReference type="ARBA" id="ARBA00023284"/>
    </source>
</evidence>
<dbReference type="PRINTS" id="PR00469">
    <property type="entry name" value="PNDRDTASEII"/>
</dbReference>
<evidence type="ECO:0000256" key="4">
    <source>
        <dbReference type="ARBA" id="ARBA00022827"/>
    </source>
</evidence>
<feature type="domain" description="Thioredoxin-like fold" evidence="12">
    <location>
        <begin position="130"/>
        <end position="199"/>
    </location>
</feature>
<proteinExistence type="inferred from homology"/>
<name>B3JF33_9BACT</name>
<comment type="similarity">
    <text evidence="1">Belongs to the class-II pyridine nucleotide-disulfide oxidoreductase family.</text>
</comment>
<dbReference type="InterPro" id="IPR023753">
    <property type="entry name" value="FAD/NAD-binding_dom"/>
</dbReference>
<evidence type="ECO:0000256" key="2">
    <source>
        <dbReference type="ARBA" id="ARBA00011738"/>
    </source>
</evidence>
<feature type="domain" description="FAD/NAD(P)-binding" evidence="11">
    <location>
        <begin position="219"/>
        <end position="508"/>
    </location>
</feature>
<sequence>MKGRTVYVGYSVKEQLRQIFAGLEADYVFDIAVHPQHESRNELIELLEDTASCSDKISCTVRESEGLEFRILRNGEDLRICFQAVPNGHEFSSLLLAVLNADGKGKNLPDDATRRRIECLQGNATVTTYMSLSCTNCPDVVQAINVMTLLNPRLSHRIVDGALHENEVQQLKIQAVPSVWLNGESIHVGRSNLGELLDKLESKMGTDSSSQPTTEERHFDVLVAGGGPAGVSAAIYSARKGLKVGLVAGRIGGQVNETVGIENVTSIPYTTGKNLSSDLRTHLSHYENITICDNRQIESFSLQGSDKQLTVKGGEKFLAPALIIATGASWRKLNVPGESEYIGRGVAFCPHCDGPFYKGKHVAVIGGGNSGVEAAIDLAGICAKVTVLEFMDTLKADQVLQDKLRSLENVEVSTSIQTLEVQGNGEAMTALRIKNRLDETESILPLDGVFVQIGLAANSQPFAGELDTNRMGEILTDRNCRTAIPGVYAAGDVSDVAYKQIIISMGEGAKAALSAFEDRIKGIC</sequence>
<keyword evidence="8 10" id="KW-0676">Redox-active center</keyword>
<evidence type="ECO:0000256" key="9">
    <source>
        <dbReference type="PIRSR" id="PIRSR000238-1"/>
    </source>
</evidence>
<evidence type="ECO:0000313" key="13">
    <source>
        <dbReference type="EMBL" id="EDV02443.1"/>
    </source>
</evidence>
<feature type="disulfide bond" description="Redox-active" evidence="10">
    <location>
        <begin position="349"/>
        <end position="352"/>
    </location>
</feature>
<dbReference type="Pfam" id="PF13192">
    <property type="entry name" value="Thioredoxin_3"/>
    <property type="match status" value="1"/>
</dbReference>
<evidence type="ECO:0000256" key="7">
    <source>
        <dbReference type="ARBA" id="ARBA00023157"/>
    </source>
</evidence>
<protein>
    <submittedName>
        <fullName evidence="13">Alkyl hydroperoxide reductase, F subunit</fullName>
        <ecNumber evidence="13">1.8.1.-</ecNumber>
    </submittedName>
</protein>
<evidence type="ECO:0000256" key="3">
    <source>
        <dbReference type="ARBA" id="ARBA00022630"/>
    </source>
</evidence>
<gene>
    <name evidence="13" type="primary">ahpF</name>
    <name evidence="13" type="ORF">BACCOP_00478</name>
</gene>
<dbReference type="PROSITE" id="PS00573">
    <property type="entry name" value="PYRIDINE_REDOX_2"/>
    <property type="match status" value="1"/>
</dbReference>
<keyword evidence="3" id="KW-0285">Flavoprotein</keyword>
<dbReference type="GO" id="GO:0016668">
    <property type="term" value="F:oxidoreductase activity, acting on a sulfur group of donors, NAD(P) as acceptor"/>
    <property type="evidence" value="ECO:0007669"/>
    <property type="project" value="UniProtKB-ARBA"/>
</dbReference>
<evidence type="ECO:0000256" key="10">
    <source>
        <dbReference type="PIRSR" id="PIRSR000238-2"/>
    </source>
</evidence>
<dbReference type="EC" id="1.8.1.-" evidence="13"/>
<dbReference type="InterPro" id="IPR050097">
    <property type="entry name" value="Ferredoxin-NADP_redctase_2"/>
</dbReference>
<dbReference type="Proteomes" id="UP000003146">
    <property type="component" value="Unassembled WGS sequence"/>
</dbReference>
<feature type="binding site" evidence="9">
    <location>
        <begin position="361"/>
        <end position="375"/>
    </location>
    <ligand>
        <name>NAD(+)</name>
        <dbReference type="ChEBI" id="CHEBI:57540"/>
    </ligand>
</feature>
<dbReference type="Pfam" id="PF07992">
    <property type="entry name" value="Pyr_redox_2"/>
    <property type="match status" value="1"/>
</dbReference>
<comment type="caution">
    <text evidence="13">The sequence shown here is derived from an EMBL/GenBank/DDBJ whole genome shotgun (WGS) entry which is preliminary data.</text>
</comment>
<evidence type="ECO:0000256" key="5">
    <source>
        <dbReference type="ARBA" id="ARBA00023002"/>
    </source>
</evidence>
<keyword evidence="7 10" id="KW-1015">Disulfide bond</keyword>
<reference evidence="13 14" key="1">
    <citation type="submission" date="2008-04" db="EMBL/GenBank/DDBJ databases">
        <title>Draft genome sequence of Bacteroides coprocola (DSM 17136).</title>
        <authorList>
            <person name="Sudarsanam P."/>
            <person name="Ley R."/>
            <person name="Guruge J."/>
            <person name="Turnbaugh P.J."/>
            <person name="Mahowald M."/>
            <person name="Liep D."/>
            <person name="Gordon J."/>
        </authorList>
    </citation>
    <scope>NUCLEOTIDE SEQUENCE [LARGE SCALE GENOMIC DNA]</scope>
    <source>
        <strain evidence="13 14">DSM 17136</strain>
    </source>
</reference>
<dbReference type="GO" id="GO:0051287">
    <property type="term" value="F:NAD binding"/>
    <property type="evidence" value="ECO:0007669"/>
    <property type="project" value="InterPro"/>
</dbReference>
<dbReference type="STRING" id="470145.BACCOP_00478"/>
<keyword evidence="4 9" id="KW-0274">FAD</keyword>
<dbReference type="EMBL" id="ABIY02000050">
    <property type="protein sequence ID" value="EDV02443.1"/>
    <property type="molecule type" value="Genomic_DNA"/>
</dbReference>
<comment type="cofactor">
    <cofactor evidence="9">
        <name>FAD</name>
        <dbReference type="ChEBI" id="CHEBI:57692"/>
    </cofactor>
    <text evidence="9">Binds 1 FAD per subunit.</text>
</comment>
<accession>B3JF33</accession>
<reference evidence="13 14" key="2">
    <citation type="submission" date="2008-04" db="EMBL/GenBank/DDBJ databases">
        <authorList>
            <person name="Fulton L."/>
            <person name="Clifton S."/>
            <person name="Fulton B."/>
            <person name="Xu J."/>
            <person name="Minx P."/>
            <person name="Pepin K.H."/>
            <person name="Johnson M."/>
            <person name="Thiruvilangam P."/>
            <person name="Bhonagiri V."/>
            <person name="Nash W.E."/>
            <person name="Mardis E.R."/>
            <person name="Wilson R.K."/>
        </authorList>
    </citation>
    <scope>NUCLEOTIDE SEQUENCE [LARGE SCALE GENOMIC DNA]</scope>
    <source>
        <strain evidence="13 14">DSM 17136</strain>
    </source>
</reference>
<dbReference type="InterPro" id="IPR012081">
    <property type="entry name" value="Alkyl_hydroperoxide_Rdtase_suF"/>
</dbReference>
<dbReference type="InterPro" id="IPR008255">
    <property type="entry name" value="Pyr_nucl-diS_OxRdtase_2_AS"/>
</dbReference>
<dbReference type="Gene3D" id="3.40.30.80">
    <property type="match status" value="1"/>
</dbReference>
<dbReference type="PANTHER" id="PTHR48105">
    <property type="entry name" value="THIOREDOXIN REDUCTASE 1-RELATED-RELATED"/>
    <property type="match status" value="1"/>
</dbReference>
<keyword evidence="9" id="KW-0521">NADP</keyword>
<dbReference type="SUPFAM" id="SSF51905">
    <property type="entry name" value="FAD/NAD(P)-binding domain"/>
    <property type="match status" value="1"/>
</dbReference>
<dbReference type="GO" id="GO:0102039">
    <property type="term" value="F:NADH-dependent peroxiredoxin activity"/>
    <property type="evidence" value="ECO:0007669"/>
    <property type="project" value="InterPro"/>
</dbReference>
<dbReference type="GO" id="GO:0000302">
    <property type="term" value="P:response to reactive oxygen species"/>
    <property type="evidence" value="ECO:0007669"/>
    <property type="project" value="InterPro"/>
</dbReference>
<comment type="subunit">
    <text evidence="2">Homodimer.</text>
</comment>
<dbReference type="InterPro" id="IPR036249">
    <property type="entry name" value="Thioredoxin-like_sf"/>
</dbReference>
<dbReference type="PIRSF" id="PIRSF000238">
    <property type="entry name" value="AhpF"/>
    <property type="match status" value="1"/>
</dbReference>
<dbReference type="RefSeq" id="WP_007568268.1">
    <property type="nucleotide sequence ID" value="NZ_DS981470.1"/>
</dbReference>
<keyword evidence="6 9" id="KW-0520">NAD</keyword>
<feature type="binding site" evidence="9">
    <location>
        <begin position="482"/>
        <end position="492"/>
    </location>
    <ligand>
        <name>FAD</name>
        <dbReference type="ChEBI" id="CHEBI:57692"/>
    </ligand>
</feature>
<dbReference type="GO" id="GO:0050660">
    <property type="term" value="F:flavin adenine dinucleotide binding"/>
    <property type="evidence" value="ECO:0007669"/>
    <property type="project" value="InterPro"/>
</dbReference>
<dbReference type="PROSITE" id="PS51354">
    <property type="entry name" value="GLUTAREDOXIN_2"/>
    <property type="match status" value="1"/>
</dbReference>
<dbReference type="InterPro" id="IPR036188">
    <property type="entry name" value="FAD/NAD-bd_sf"/>
</dbReference>
<dbReference type="InterPro" id="IPR012336">
    <property type="entry name" value="Thioredoxin-like_fold"/>
</dbReference>
<dbReference type="NCBIfam" id="TIGR03140">
    <property type="entry name" value="AhpF"/>
    <property type="match status" value="1"/>
</dbReference>
<organism evidence="13 14">
    <name type="scientific">Phocaeicola coprocola DSM 17136</name>
    <dbReference type="NCBI Taxonomy" id="470145"/>
    <lineage>
        <taxon>Bacteria</taxon>
        <taxon>Pseudomonadati</taxon>
        <taxon>Bacteroidota</taxon>
        <taxon>Bacteroidia</taxon>
        <taxon>Bacteroidales</taxon>
        <taxon>Bacteroidaceae</taxon>
        <taxon>Phocaeicola</taxon>
    </lineage>
</organism>
<dbReference type="InterPro" id="IPR044142">
    <property type="entry name" value="AhpF_NTD_N"/>
</dbReference>
<dbReference type="PRINTS" id="PR00368">
    <property type="entry name" value="FADPNR"/>
</dbReference>
<evidence type="ECO:0000256" key="6">
    <source>
        <dbReference type="ARBA" id="ARBA00023027"/>
    </source>
</evidence>
<keyword evidence="5 13" id="KW-0560">Oxidoreductase</keyword>
<dbReference type="Gene3D" id="3.50.50.60">
    <property type="entry name" value="FAD/NAD(P)-binding domain"/>
    <property type="match status" value="2"/>
</dbReference>
<dbReference type="OrthoDB" id="9806179at2"/>
<dbReference type="HOGENOM" id="CLU_031864_1_0_10"/>
<evidence type="ECO:0000313" key="14">
    <source>
        <dbReference type="Proteomes" id="UP000003146"/>
    </source>
</evidence>
<dbReference type="SUPFAM" id="SSF52833">
    <property type="entry name" value="Thioredoxin-like"/>
    <property type="match status" value="2"/>
</dbReference>
<evidence type="ECO:0000259" key="11">
    <source>
        <dbReference type="Pfam" id="PF07992"/>
    </source>
</evidence>
<feature type="binding site" evidence="9">
    <location>
        <begin position="220"/>
        <end position="235"/>
    </location>
    <ligand>
        <name>FAD</name>
        <dbReference type="ChEBI" id="CHEBI:57692"/>
    </ligand>
</feature>
<evidence type="ECO:0000256" key="1">
    <source>
        <dbReference type="ARBA" id="ARBA00009333"/>
    </source>
</evidence>
<dbReference type="eggNOG" id="COG3634">
    <property type="taxonomic scope" value="Bacteria"/>
</dbReference>
<dbReference type="CDD" id="cd02974">
    <property type="entry name" value="AhpF_NTD_N"/>
    <property type="match status" value="1"/>
</dbReference>
<evidence type="ECO:0000259" key="12">
    <source>
        <dbReference type="Pfam" id="PF13192"/>
    </source>
</evidence>
<dbReference type="AlphaFoldDB" id="B3JF33"/>